<evidence type="ECO:0000313" key="2">
    <source>
        <dbReference type="EMBL" id="KAK7384735.1"/>
    </source>
</evidence>
<name>A0AAN9X568_PSOTE</name>
<dbReference type="AlphaFoldDB" id="A0AAN9X568"/>
<comment type="caution">
    <text evidence="2">The sequence shown here is derived from an EMBL/GenBank/DDBJ whole genome shotgun (WGS) entry which is preliminary data.</text>
</comment>
<sequence length="95" mass="10738">MRRTPSSVPLFAAAPTVAVAEAYLVAVLRCRGHTVYGNEHLRSVREANLRLCRSEGGRFPNQSLYRQNPSSPPHPHRSRLHSPPLFDHRQAFRPS</sequence>
<feature type="region of interest" description="Disordered" evidence="1">
    <location>
        <begin position="57"/>
        <end position="95"/>
    </location>
</feature>
<reference evidence="2 3" key="1">
    <citation type="submission" date="2024-01" db="EMBL/GenBank/DDBJ databases">
        <title>The genomes of 5 underutilized Papilionoideae crops provide insights into root nodulation and disease resistanc.</title>
        <authorList>
            <person name="Jiang F."/>
        </authorList>
    </citation>
    <scope>NUCLEOTIDE SEQUENCE [LARGE SCALE GENOMIC DNA]</scope>
    <source>
        <strain evidence="2">DUOXIRENSHENG_FW03</strain>
        <tissue evidence="2">Leaves</tissue>
    </source>
</reference>
<dbReference type="Proteomes" id="UP001386955">
    <property type="component" value="Unassembled WGS sequence"/>
</dbReference>
<proteinExistence type="predicted"/>
<organism evidence="2 3">
    <name type="scientific">Psophocarpus tetragonolobus</name>
    <name type="common">Winged bean</name>
    <name type="synonym">Dolichos tetragonolobus</name>
    <dbReference type="NCBI Taxonomy" id="3891"/>
    <lineage>
        <taxon>Eukaryota</taxon>
        <taxon>Viridiplantae</taxon>
        <taxon>Streptophyta</taxon>
        <taxon>Embryophyta</taxon>
        <taxon>Tracheophyta</taxon>
        <taxon>Spermatophyta</taxon>
        <taxon>Magnoliopsida</taxon>
        <taxon>eudicotyledons</taxon>
        <taxon>Gunneridae</taxon>
        <taxon>Pentapetalae</taxon>
        <taxon>rosids</taxon>
        <taxon>fabids</taxon>
        <taxon>Fabales</taxon>
        <taxon>Fabaceae</taxon>
        <taxon>Papilionoideae</taxon>
        <taxon>50 kb inversion clade</taxon>
        <taxon>NPAAA clade</taxon>
        <taxon>indigoferoid/millettioid clade</taxon>
        <taxon>Phaseoleae</taxon>
        <taxon>Psophocarpus</taxon>
    </lineage>
</organism>
<keyword evidence="3" id="KW-1185">Reference proteome</keyword>
<evidence type="ECO:0000313" key="3">
    <source>
        <dbReference type="Proteomes" id="UP001386955"/>
    </source>
</evidence>
<dbReference type="EMBL" id="JAYMYS010000008">
    <property type="protein sequence ID" value="KAK7384735.1"/>
    <property type="molecule type" value="Genomic_DNA"/>
</dbReference>
<accession>A0AAN9X568</accession>
<gene>
    <name evidence="2" type="ORF">VNO78_30436</name>
</gene>
<feature type="compositionally biased region" description="Basic and acidic residues" evidence="1">
    <location>
        <begin position="86"/>
        <end position="95"/>
    </location>
</feature>
<protein>
    <submittedName>
        <fullName evidence="2">Uncharacterized protein</fullName>
    </submittedName>
</protein>
<evidence type="ECO:0000256" key="1">
    <source>
        <dbReference type="SAM" id="MobiDB-lite"/>
    </source>
</evidence>